<dbReference type="EMBL" id="BMMV01000010">
    <property type="protein sequence ID" value="GGK01259.1"/>
    <property type="molecule type" value="Genomic_DNA"/>
</dbReference>
<evidence type="ECO:0000256" key="2">
    <source>
        <dbReference type="SAM" id="Phobius"/>
    </source>
</evidence>
<feature type="transmembrane region" description="Helical" evidence="2">
    <location>
        <begin position="104"/>
        <end position="123"/>
    </location>
</feature>
<keyword evidence="2" id="KW-0812">Transmembrane</keyword>
<accession>A0ABQ2E8S9</accession>
<evidence type="ECO:0000313" key="4">
    <source>
        <dbReference type="EMBL" id="GGK01259.1"/>
    </source>
</evidence>
<reference evidence="5" key="1">
    <citation type="journal article" date="2019" name="Int. J. Syst. Evol. Microbiol.">
        <title>The Global Catalogue of Microorganisms (GCM) 10K type strain sequencing project: providing services to taxonomists for standard genome sequencing and annotation.</title>
        <authorList>
            <consortium name="The Broad Institute Genomics Platform"/>
            <consortium name="The Broad Institute Genome Sequencing Center for Infectious Disease"/>
            <person name="Wu L."/>
            <person name="Ma J."/>
        </authorList>
    </citation>
    <scope>NUCLEOTIDE SEQUENCE [LARGE SCALE GENOMIC DNA]</scope>
    <source>
        <strain evidence="5">CGMCC 4.7275</strain>
    </source>
</reference>
<dbReference type="InterPro" id="IPR005530">
    <property type="entry name" value="SPW"/>
</dbReference>
<name>A0ABQ2E8S9_9ACTN</name>
<evidence type="ECO:0000313" key="5">
    <source>
        <dbReference type="Proteomes" id="UP000660265"/>
    </source>
</evidence>
<keyword evidence="2" id="KW-1133">Transmembrane helix</keyword>
<protein>
    <submittedName>
        <fullName evidence="4">Membrane protein</fullName>
    </submittedName>
</protein>
<evidence type="ECO:0000259" key="3">
    <source>
        <dbReference type="Pfam" id="PF03779"/>
    </source>
</evidence>
<feature type="region of interest" description="Disordered" evidence="1">
    <location>
        <begin position="1"/>
        <end position="26"/>
    </location>
</feature>
<proteinExistence type="predicted"/>
<keyword evidence="5" id="KW-1185">Reference proteome</keyword>
<gene>
    <name evidence="4" type="ORF">GCM10011583_35970</name>
</gene>
<feature type="domain" description="SPW repeat-containing integral membrane" evidence="3">
    <location>
        <begin position="50"/>
        <end position="146"/>
    </location>
</feature>
<feature type="transmembrane region" description="Helical" evidence="2">
    <location>
        <begin position="78"/>
        <end position="97"/>
    </location>
</feature>
<sequence>MADVSHTRGASSAHPGVSDTRGDIGAHPDVPEMRARYARVLGGRDVALLDGPIFLAGLFIALSPWILHYTTSQPGLVVHNVIMGIAIAGLALVFSATPTRTYGFSWALVFLGAWMVAAPWVVGSSPDRGVFLSNVIPGGLTAVLGLVCAGAALMAARKRTKIERTSRMNRPVQT</sequence>
<dbReference type="RefSeq" id="WP_189108473.1">
    <property type="nucleotide sequence ID" value="NZ_BMMV01000010.1"/>
</dbReference>
<dbReference type="Proteomes" id="UP000660265">
    <property type="component" value="Unassembled WGS sequence"/>
</dbReference>
<comment type="caution">
    <text evidence="4">The sequence shown here is derived from an EMBL/GenBank/DDBJ whole genome shotgun (WGS) entry which is preliminary data.</text>
</comment>
<keyword evidence="2" id="KW-0472">Membrane</keyword>
<evidence type="ECO:0000256" key="1">
    <source>
        <dbReference type="SAM" id="MobiDB-lite"/>
    </source>
</evidence>
<feature type="transmembrane region" description="Helical" evidence="2">
    <location>
        <begin position="135"/>
        <end position="156"/>
    </location>
</feature>
<organism evidence="4 5">
    <name type="scientific">Streptomyces camponoticapitis</name>
    <dbReference type="NCBI Taxonomy" id="1616125"/>
    <lineage>
        <taxon>Bacteria</taxon>
        <taxon>Bacillati</taxon>
        <taxon>Actinomycetota</taxon>
        <taxon>Actinomycetes</taxon>
        <taxon>Kitasatosporales</taxon>
        <taxon>Streptomycetaceae</taxon>
        <taxon>Streptomyces</taxon>
    </lineage>
</organism>
<dbReference type="Pfam" id="PF03779">
    <property type="entry name" value="SPW"/>
    <property type="match status" value="1"/>
</dbReference>
<feature type="transmembrane region" description="Helical" evidence="2">
    <location>
        <begin position="46"/>
        <end position="66"/>
    </location>
</feature>